<evidence type="ECO:0000256" key="8">
    <source>
        <dbReference type="SAM" id="MobiDB-lite"/>
    </source>
</evidence>
<dbReference type="InterPro" id="IPR001360">
    <property type="entry name" value="Glyco_hydro_1"/>
</dbReference>
<evidence type="ECO:0000256" key="6">
    <source>
        <dbReference type="RuleBase" id="RU003690"/>
    </source>
</evidence>
<evidence type="ECO:0000256" key="7">
    <source>
        <dbReference type="RuleBase" id="RU004468"/>
    </source>
</evidence>
<evidence type="ECO:0000256" key="5">
    <source>
        <dbReference type="PROSITE-ProRule" id="PRU10055"/>
    </source>
</evidence>
<organism evidence="9 10">
    <name type="scientific">Bicyclus anynana</name>
    <name type="common">Squinting bush brown butterfly</name>
    <dbReference type="NCBI Taxonomy" id="110368"/>
    <lineage>
        <taxon>Eukaryota</taxon>
        <taxon>Metazoa</taxon>
        <taxon>Ecdysozoa</taxon>
        <taxon>Arthropoda</taxon>
        <taxon>Hexapoda</taxon>
        <taxon>Insecta</taxon>
        <taxon>Pterygota</taxon>
        <taxon>Neoptera</taxon>
        <taxon>Endopterygota</taxon>
        <taxon>Lepidoptera</taxon>
        <taxon>Glossata</taxon>
        <taxon>Ditrysia</taxon>
        <taxon>Papilionoidea</taxon>
        <taxon>Nymphalidae</taxon>
        <taxon>Satyrinae</taxon>
        <taxon>Satyrini</taxon>
        <taxon>Mycalesina</taxon>
        <taxon>Bicyclus</taxon>
    </lineage>
</organism>
<feature type="compositionally biased region" description="Basic and acidic residues" evidence="8">
    <location>
        <begin position="507"/>
        <end position="524"/>
    </location>
</feature>
<gene>
    <name evidence="10" type="primary">LOC112055807</name>
</gene>
<dbReference type="Gene3D" id="3.20.20.80">
    <property type="entry name" value="Glycosidases"/>
    <property type="match status" value="1"/>
</dbReference>
<proteinExistence type="inferred from homology"/>
<evidence type="ECO:0000256" key="1">
    <source>
        <dbReference type="ARBA" id="ARBA00010838"/>
    </source>
</evidence>
<dbReference type="Proteomes" id="UP001652582">
    <property type="component" value="Chromosome 2"/>
</dbReference>
<comment type="similarity">
    <text evidence="1 6">Belongs to the glycosyl hydrolase 1 family.</text>
</comment>
<evidence type="ECO:0000313" key="9">
    <source>
        <dbReference type="Proteomes" id="UP001652582"/>
    </source>
</evidence>
<dbReference type="PROSITE" id="PS00572">
    <property type="entry name" value="GLYCOSYL_HYDROL_F1_1"/>
    <property type="match status" value="1"/>
</dbReference>
<dbReference type="Pfam" id="PF00232">
    <property type="entry name" value="Glyco_hydro_1"/>
    <property type="match status" value="1"/>
</dbReference>
<evidence type="ECO:0000256" key="4">
    <source>
        <dbReference type="ARBA" id="ARBA00023295"/>
    </source>
</evidence>
<protein>
    <recommendedName>
        <fullName evidence="2">beta-glucosidase</fullName>
        <ecNumber evidence="2">3.2.1.21</ecNumber>
    </recommendedName>
</protein>
<dbReference type="PRINTS" id="PR00131">
    <property type="entry name" value="GLHYDRLASE1"/>
</dbReference>
<dbReference type="PROSITE" id="PS00653">
    <property type="entry name" value="GLYCOSYL_HYDROL_F1_2"/>
    <property type="match status" value="1"/>
</dbReference>
<dbReference type="PANTHER" id="PTHR10353">
    <property type="entry name" value="GLYCOSYL HYDROLASE"/>
    <property type="match status" value="1"/>
</dbReference>
<feature type="region of interest" description="Disordered" evidence="8">
    <location>
        <begin position="507"/>
        <end position="532"/>
    </location>
</feature>
<keyword evidence="3 7" id="KW-0378">Hydrolase</keyword>
<evidence type="ECO:0000313" key="10">
    <source>
        <dbReference type="RefSeq" id="XP_052743382.1"/>
    </source>
</evidence>
<sequence>MSLLKDVHAHLILVRNERMLAFLQLTWASSLSFPSDFKFGSATASYQVEGGWDADGKGPSIWDRYVHEFPGDIKGNATGDVAGDSYHQWREDVKAAAKMKLQFYRFSINWPRVLPTGFANEINPAGVKYYSDLIDALLAEGIEPIVTIFHWELPVKMQDLGGWTNPLIVKWFGDYARVVYTLYADRVKTWLTLNEPNTVCDYFYNSGVFATRIKESDFAPFLCNKHMMLAHATAYRIFDKEFRPKYKGKISIAPHALWIEPATPEDEALAELGRQHQLGRYSHPIYSKEGGWPPSVEKVMLEHSLQQGHTESRLPAFTEQEIEFMKGTADYYAMNQYTTYVIRPSKAGDEAGMWFLTGSPELQATLYHPEKATYGTAYILPVYPEGMRKMMSWVKQQYGDYPILITENGFSSTGSQLDDHQRVDYIKNYLEQILLAMYKDKVKVMGYTAWSLIDSFEWMDGYETKFGLYEIDYNHPNRTRTPRLSSFYYSCVIAERSLDVAESCYKKDSSKVSSDDKNEIDKKYSPPVNDEL</sequence>
<evidence type="ECO:0000256" key="2">
    <source>
        <dbReference type="ARBA" id="ARBA00012744"/>
    </source>
</evidence>
<keyword evidence="9" id="KW-1185">Reference proteome</keyword>
<keyword evidence="4 7" id="KW-0326">Glycosidase</keyword>
<dbReference type="PANTHER" id="PTHR10353:SF36">
    <property type="entry name" value="LP05116P"/>
    <property type="match status" value="1"/>
</dbReference>
<accession>A0ABM3LWG9</accession>
<dbReference type="EC" id="3.2.1.21" evidence="2"/>
<dbReference type="SUPFAM" id="SSF51445">
    <property type="entry name" value="(Trans)glycosidases"/>
    <property type="match status" value="1"/>
</dbReference>
<name>A0ABM3LWG9_BICAN</name>
<evidence type="ECO:0000256" key="3">
    <source>
        <dbReference type="ARBA" id="ARBA00022801"/>
    </source>
</evidence>
<feature type="active site" description="Nucleophile" evidence="5">
    <location>
        <position position="407"/>
    </location>
</feature>
<reference evidence="9" key="1">
    <citation type="submission" date="2025-05" db="UniProtKB">
        <authorList>
            <consortium name="RefSeq"/>
        </authorList>
    </citation>
    <scope>NUCLEOTIDE SEQUENCE [LARGE SCALE GENOMIC DNA]</scope>
</reference>
<dbReference type="InterPro" id="IPR018120">
    <property type="entry name" value="Glyco_hydro_1_AS"/>
</dbReference>
<reference evidence="10" key="2">
    <citation type="submission" date="2025-08" db="UniProtKB">
        <authorList>
            <consortium name="RefSeq"/>
        </authorList>
    </citation>
    <scope>IDENTIFICATION</scope>
</reference>
<dbReference type="GeneID" id="112055807"/>
<dbReference type="InterPro" id="IPR017853">
    <property type="entry name" value="GH"/>
</dbReference>
<dbReference type="InterPro" id="IPR033132">
    <property type="entry name" value="GH_1_N_CS"/>
</dbReference>
<dbReference type="RefSeq" id="XP_052743382.1">
    <property type="nucleotide sequence ID" value="XM_052887422.1"/>
</dbReference>